<feature type="transmembrane region" description="Helical" evidence="9">
    <location>
        <begin position="1196"/>
        <end position="1215"/>
    </location>
</feature>
<keyword evidence="6 9" id="KW-0472">Membrane</keyword>
<feature type="transmembrane region" description="Helical" evidence="9">
    <location>
        <begin position="280"/>
        <end position="303"/>
    </location>
</feature>
<evidence type="ECO:0000256" key="4">
    <source>
        <dbReference type="ARBA" id="ARBA00022989"/>
    </source>
</evidence>
<dbReference type="GO" id="GO:0016020">
    <property type="term" value="C:membrane"/>
    <property type="evidence" value="ECO:0007669"/>
    <property type="project" value="UniProtKB-SubCell"/>
</dbReference>
<reference evidence="11 12" key="1">
    <citation type="submission" date="2024-09" db="EMBL/GenBank/DDBJ databases">
        <title>Genome sequencing and assembly of Phytophthora oleae, isolate VK10A, causative agent of rot of olive drupes.</title>
        <authorList>
            <person name="Conti Taguali S."/>
            <person name="Riolo M."/>
            <person name="La Spada F."/>
            <person name="Cacciola S.O."/>
            <person name="Dionisio G."/>
        </authorList>
    </citation>
    <scope>NUCLEOTIDE SEQUENCE [LARGE SCALE GENOMIC DNA]</scope>
    <source>
        <strain evidence="11 12">VK10A</strain>
    </source>
</reference>
<dbReference type="Gene3D" id="1.10.287.70">
    <property type="match status" value="4"/>
</dbReference>
<dbReference type="Gene3D" id="1.10.287.630">
    <property type="entry name" value="Helix hairpin bin"/>
    <property type="match status" value="2"/>
</dbReference>
<dbReference type="InterPro" id="IPR005821">
    <property type="entry name" value="Ion_trans_dom"/>
</dbReference>
<keyword evidence="4 9" id="KW-1133">Transmembrane helix</keyword>
<dbReference type="InterPro" id="IPR000595">
    <property type="entry name" value="cNMP-bd_dom"/>
</dbReference>
<organism evidence="11 12">
    <name type="scientific">Phytophthora oleae</name>
    <dbReference type="NCBI Taxonomy" id="2107226"/>
    <lineage>
        <taxon>Eukaryota</taxon>
        <taxon>Sar</taxon>
        <taxon>Stramenopiles</taxon>
        <taxon>Oomycota</taxon>
        <taxon>Peronosporomycetes</taxon>
        <taxon>Peronosporales</taxon>
        <taxon>Peronosporaceae</taxon>
        <taxon>Phytophthora</taxon>
    </lineage>
</organism>
<dbReference type="Pfam" id="PF00027">
    <property type="entry name" value="cNMP_binding"/>
    <property type="match status" value="3"/>
</dbReference>
<feature type="transmembrane region" description="Helical" evidence="9">
    <location>
        <begin position="1227"/>
        <end position="1246"/>
    </location>
</feature>
<feature type="domain" description="Cyclic nucleotide-binding" evidence="10">
    <location>
        <begin position="1522"/>
        <end position="1689"/>
    </location>
</feature>
<evidence type="ECO:0000256" key="2">
    <source>
        <dbReference type="ARBA" id="ARBA00022448"/>
    </source>
</evidence>
<dbReference type="CDD" id="cd00038">
    <property type="entry name" value="CAP_ED"/>
    <property type="match status" value="4"/>
</dbReference>
<comment type="caution">
    <text evidence="11">The sequence shown here is derived from an EMBL/GenBank/DDBJ whole genome shotgun (WGS) entry which is preliminary data.</text>
</comment>
<keyword evidence="5" id="KW-0406">Ion transport</keyword>
<dbReference type="EMBL" id="JBIMZQ010000059">
    <property type="protein sequence ID" value="KAL3657948.1"/>
    <property type="molecule type" value="Genomic_DNA"/>
</dbReference>
<proteinExistence type="predicted"/>
<feature type="transmembrane region" description="Helical" evidence="9">
    <location>
        <begin position="1266"/>
        <end position="1284"/>
    </location>
</feature>
<evidence type="ECO:0000259" key="10">
    <source>
        <dbReference type="PROSITE" id="PS50042"/>
    </source>
</evidence>
<dbReference type="InterPro" id="IPR050866">
    <property type="entry name" value="CNG_cation_channel"/>
</dbReference>
<keyword evidence="12" id="KW-1185">Reference proteome</keyword>
<dbReference type="Gene3D" id="2.60.120.10">
    <property type="entry name" value="Jelly Rolls"/>
    <property type="match status" value="4"/>
</dbReference>
<feature type="transmembrane region" description="Helical" evidence="9">
    <location>
        <begin position="73"/>
        <end position="95"/>
    </location>
</feature>
<dbReference type="SUPFAM" id="SSF51206">
    <property type="entry name" value="cAMP-binding domain-like"/>
    <property type="match status" value="4"/>
</dbReference>
<dbReference type="PANTHER" id="PTHR45638:SF11">
    <property type="entry name" value="CYCLIC NUCLEOTIDE-GATED CATION CHANNEL SUBUNIT A"/>
    <property type="match status" value="1"/>
</dbReference>
<feature type="domain" description="Cyclic nucleotide-binding" evidence="10">
    <location>
        <begin position="2116"/>
        <end position="2224"/>
    </location>
</feature>
<dbReference type="Pfam" id="PF00520">
    <property type="entry name" value="Ion_trans"/>
    <property type="match status" value="3"/>
</dbReference>
<feature type="compositionally biased region" description="Basic residues" evidence="8">
    <location>
        <begin position="517"/>
        <end position="529"/>
    </location>
</feature>
<feature type="domain" description="Cyclic nucleotide-binding" evidence="10">
    <location>
        <begin position="382"/>
        <end position="480"/>
    </location>
</feature>
<dbReference type="InterPro" id="IPR014710">
    <property type="entry name" value="RmlC-like_jellyroll"/>
</dbReference>
<dbReference type="PROSITE" id="PS50042">
    <property type="entry name" value="CNMP_BINDING_3"/>
    <property type="match status" value="4"/>
</dbReference>
<feature type="transmembrane region" description="Helical" evidence="9">
    <location>
        <begin position="152"/>
        <end position="176"/>
    </location>
</feature>
<sequence>MALTQRLSESHRLDAMASRRSSLQSAIDRLRRSTTFSSAPLRTSLIRPRSNSVELLLFEVQNAFDPNSTFIQVWQQLLLVCVIYEITILPFIVVFRDSDIARGTAELVIVYVCELFFLADVYVELNTGFYEGGDVTRDAKKSRVRYLKSPRFLLDVAALVPVSLFPVGKSVSIAFYEMHKFLRIWRIPKYIARLDDVYARYFVVLKMFKVLVGILLLSHFLACARFLFGYDEHGEDHWLPHKPHYEQSSRTKYLMSIYWSFGVMTGLFEGELPHSIAEFIFTMFVAICGFLLFTYLCAMFFMISKCESGQNEASEARINQFKHLLSYHQVPEELQQQAIGYLKRYYTYTESNDREAMRLLCPSIRKDIQVALMKDSVAKVVIFEGCNDQFIVAITSLLEMISLPAYFVVFSAGEKGDAMYFVNSGVLHVIVDGVKVREQRKGDFFGEMSIFLNRPRFATVVTTTYCTLYKLARFHLGRVLDGYPEYLKLIPKQVEDMARRMFSGKSRDPDSKLATTGKKKTISRLLRRHVQNEKTKPSLGWVVANAVAKKDIVVPVKAPEVNNSAASTKSDISVTSPSPQAPNLPNATEPGPPLVAESKPPTRPRTPAEIRSQTLVTTTPVLAVHGSDATKKSSGDEQILKSVAILPSPEPDGTIRKTSLRMPPVMQMVAAQINFKRNPKAPAWTVVLLRKAIDFESKRRMWWILALEINLVYFWFVIPTRLVFEVLDYESWLLSVLNVLMELALWVDIYLNFNLSFIENSEKIWDTASTAQRYLRSGFVFDLFCALPHWAMGSEFLGLLRLLRIWRVKDHVNEVDEFLHLDNKRRLMLFGWLMIMLYHTFACLYFSVTYIEGFSTGPHAWLPSSDLHLLQVNETYYADMDNRTYAVGSPEIIEVGLNQYFRSLYYACYVITALGRPVEPASDTQFGAALGFMLIGFFITAIVVDNVQKRFTASAFEQKEFFSNRTRIQLFLMRQNAPLTIHKRVSAFLDFWWSAHRGAVIGSLLEDLPATIKNDIMKSVCKPALQTIALLAGVRPVLNELEQVFIDNVKFILYGQGEVVYRQGDCAGGLFFLLEGELCVIANGGAPRSIPQGSFIGTAALDFDNTSSSYLERVMAISGCIVLFISREHLQLMRTTFPALPDALEALEKRFLDPKFLKASEMTTATAAMSNRPFIVTWLFELVFDPDSGVMIAWEAWVFFALTVQCLLTISTICFPVSEETNEKIDIITFLIEVVFLFDMLVRFRLGFHEFGNKVMDLRLIRKNYVRSRAFVIDALALLPLYFIDWGMVSIGRSHLEILNLNKLVRLLKVPAQFAALENKHLKYTLQLRLFKLVYYTFMLSHTLGCFYFDFRSHSSHIHGEWDQGPSLEENYTTGEHWLAAESLLEEGFPLQYFTALFWSFGVMSATYPGELPKTTSQCVFNTITLTFGFFLFAYVVGNFSDIIELMDAENREYYATLSSFRHLLAHFNLPQSIQERFKAYFFFKRFHSITQEHLLESCLPPSLLTDIRMVHLQPMIVKVSFLSGMNGSVTRLLVSHFSQVMVVKDEFVYKYGEEGSDMYFVFAGLLDTLIPREEELRQRAIMGRRTSMTRRSPTETSLLARKPSIKPMLSSRKVHPRPQSEWTSDKLDVNELTKTNQVSEGDYFGENALFVDSVRNAFVLAKSTSILYKLSRNSLETVFNRYPEWKQKVIRVINLQQQQLRLTHIAKLERHNSIGSTMTEEDHMNAYAEKMEEAVIFARYKRSSAASAIRKRETLSRHAGPTSRVPAKDEPKARKFQCAIPTFVLVLFRGAPVQSSYHLTWIKAVIFATLFMSIVVPYRISFDSMEHTEWLPVVVREVEILCEALYVADIWVNWRVQRSSESVDLYEQDHREAYKSERLVYDIIAAIPLDYFFSSFSTDPLYRINRCLKLRNFLHYMDEINRRSIHKELHRLRTASILYVLVMYWSACAYFAIAVYDHFGDEWNAWLPDASLSEPDGKRTLRLLRGCFFAMTSFIKKGRTFQPDTIFHFAFCIIVCFVGLLTMAFMIGEIANLFISYISNEVEYRKNHIAVELYLGRWKITGELKARTQAFLSSLWSSHRGVDYQSFLEGVPACIRTDSILVIAQTPLRSFVSDIFRPLPNSEAVNITEKIMQDVARHLRFEGYPRGENVLVEGSITKSMYFVVRGYLFSTSESQPTRSNSFSKGTYFGEKGLLVCSVSTSTIQTLRACDLLSLSPDSLLRVLQNHHVTKLAYEIAAQAVEILRAKDRVATGVSATESEWGEALLGAIRLKQAEVNQCGQDDAQSVDGLEDEFSAAVRTRKHLLELLDKFILLNRAIDAFGAFRPLLQLIVPNGQLQNLGGAKADLAPDLEPVQSESERATKVLEDQKVQALAIIGRLFHPKYNTVAPAVSNKSMGSK</sequence>
<comment type="subcellular location">
    <subcellularLocation>
        <location evidence="1">Membrane</location>
        <topology evidence="1">Multi-pass membrane protein</topology>
    </subcellularLocation>
</comment>
<evidence type="ECO:0000256" key="1">
    <source>
        <dbReference type="ARBA" id="ARBA00004141"/>
    </source>
</evidence>
<feature type="transmembrane region" description="Helical" evidence="9">
    <location>
        <begin position="1938"/>
        <end position="1960"/>
    </location>
</feature>
<feature type="transmembrane region" description="Helical" evidence="9">
    <location>
        <begin position="2008"/>
        <end position="2028"/>
    </location>
</feature>
<keyword evidence="7" id="KW-1071">Ligand-gated ion channel</keyword>
<name>A0ABD3EU41_9STRA</name>
<dbReference type="SMART" id="SM00100">
    <property type="entry name" value="cNMP"/>
    <property type="match status" value="3"/>
</dbReference>
<evidence type="ECO:0000256" key="5">
    <source>
        <dbReference type="ARBA" id="ARBA00023065"/>
    </source>
</evidence>
<accession>A0ABD3EU41</accession>
<dbReference type="InterPro" id="IPR018490">
    <property type="entry name" value="cNMP-bd_dom_sf"/>
</dbReference>
<evidence type="ECO:0000256" key="8">
    <source>
        <dbReference type="SAM" id="MobiDB-lite"/>
    </source>
</evidence>
<keyword evidence="3 9" id="KW-0812">Transmembrane</keyword>
<feature type="transmembrane region" description="Helical" evidence="9">
    <location>
        <begin position="701"/>
        <end position="720"/>
    </location>
</feature>
<evidence type="ECO:0000256" key="3">
    <source>
        <dbReference type="ARBA" id="ARBA00022692"/>
    </source>
</evidence>
<feature type="domain" description="Cyclic nucleotide-binding" evidence="10">
    <location>
        <begin position="1045"/>
        <end position="1131"/>
    </location>
</feature>
<dbReference type="Proteomes" id="UP001632037">
    <property type="component" value="Unassembled WGS sequence"/>
</dbReference>
<evidence type="ECO:0000256" key="6">
    <source>
        <dbReference type="ARBA" id="ARBA00023136"/>
    </source>
</evidence>
<feature type="transmembrane region" description="Helical" evidence="9">
    <location>
        <begin position="732"/>
        <end position="753"/>
    </location>
</feature>
<keyword evidence="2" id="KW-0813">Transport</keyword>
<dbReference type="PANTHER" id="PTHR45638">
    <property type="entry name" value="CYCLIC NUCLEOTIDE-GATED CATION CHANNEL SUBUNIT A"/>
    <property type="match status" value="1"/>
</dbReference>
<evidence type="ECO:0000256" key="7">
    <source>
        <dbReference type="ARBA" id="ARBA00023286"/>
    </source>
</evidence>
<feature type="compositionally biased region" description="Polar residues" evidence="8">
    <location>
        <begin position="562"/>
        <end position="586"/>
    </location>
</feature>
<gene>
    <name evidence="11" type="ORF">V7S43_017153</name>
</gene>
<feature type="compositionally biased region" description="Basic and acidic residues" evidence="8">
    <location>
        <begin position="502"/>
        <end position="511"/>
    </location>
</feature>
<evidence type="ECO:0000256" key="9">
    <source>
        <dbReference type="SAM" id="Phobius"/>
    </source>
</evidence>
<protein>
    <recommendedName>
        <fullName evidence="10">Cyclic nucleotide-binding domain-containing protein</fullName>
    </recommendedName>
</protein>
<feature type="transmembrane region" description="Helical" evidence="9">
    <location>
        <begin position="827"/>
        <end position="848"/>
    </location>
</feature>
<feature type="region of interest" description="Disordered" evidence="8">
    <location>
        <begin position="502"/>
        <end position="529"/>
    </location>
</feature>
<evidence type="ECO:0000313" key="11">
    <source>
        <dbReference type="EMBL" id="KAL3657948.1"/>
    </source>
</evidence>
<dbReference type="SUPFAM" id="SSF81324">
    <property type="entry name" value="Voltage-gated potassium channels"/>
    <property type="match status" value="4"/>
</dbReference>
<feature type="region of interest" description="Disordered" evidence="8">
    <location>
        <begin position="562"/>
        <end position="613"/>
    </location>
</feature>
<keyword evidence="7" id="KW-0407">Ion channel</keyword>
<feature type="transmembrane region" description="Helical" evidence="9">
    <location>
        <begin position="926"/>
        <end position="944"/>
    </location>
</feature>
<evidence type="ECO:0000313" key="12">
    <source>
        <dbReference type="Proteomes" id="UP001632037"/>
    </source>
</evidence>